<evidence type="ECO:0000313" key="14">
    <source>
        <dbReference type="EMBL" id="TWU01851.1"/>
    </source>
</evidence>
<evidence type="ECO:0000256" key="6">
    <source>
        <dbReference type="ARBA" id="ARBA00023098"/>
    </source>
</evidence>
<gene>
    <name evidence="14" type="ORF">Pla100_15870</name>
</gene>
<organism evidence="14 15">
    <name type="scientific">Neorhodopirellula pilleata</name>
    <dbReference type="NCBI Taxonomy" id="2714738"/>
    <lineage>
        <taxon>Bacteria</taxon>
        <taxon>Pseudomonadati</taxon>
        <taxon>Planctomycetota</taxon>
        <taxon>Planctomycetia</taxon>
        <taxon>Pirellulales</taxon>
        <taxon>Pirellulaceae</taxon>
        <taxon>Neorhodopirellula</taxon>
    </lineage>
</organism>
<dbReference type="InterPro" id="IPR029021">
    <property type="entry name" value="Prot-tyrosine_phosphatase-like"/>
</dbReference>
<feature type="domain" description="Tyrosine specific protein phosphatases" evidence="13">
    <location>
        <begin position="120"/>
        <end position="180"/>
    </location>
</feature>
<keyword evidence="8" id="KW-0594">Phospholipid biosynthesis</keyword>
<keyword evidence="5" id="KW-0904">Protein phosphatase</keyword>
<keyword evidence="3" id="KW-0444">Lipid biosynthesis</keyword>
<comment type="caution">
    <text evidence="14">The sequence shown here is derived from an EMBL/GenBank/DDBJ whole genome shotgun (WGS) entry which is preliminary data.</text>
</comment>
<keyword evidence="7" id="KW-0472">Membrane</keyword>
<dbReference type="PANTHER" id="PTHR46274">
    <property type="entry name" value="PHOSPHATIDYLINOSITOL PHOSPHATASE"/>
    <property type="match status" value="1"/>
</dbReference>
<evidence type="ECO:0000256" key="2">
    <source>
        <dbReference type="ARBA" id="ARBA00005189"/>
    </source>
</evidence>
<dbReference type="SUPFAM" id="SSF52799">
    <property type="entry name" value="(Phosphotyrosine protein) phosphatases II"/>
    <property type="match status" value="1"/>
</dbReference>
<keyword evidence="6" id="KW-0443">Lipid metabolism</keyword>
<dbReference type="GO" id="GO:0008654">
    <property type="term" value="P:phospholipid biosynthetic process"/>
    <property type="evidence" value="ECO:0007669"/>
    <property type="project" value="UniProtKB-KW"/>
</dbReference>
<evidence type="ECO:0000256" key="5">
    <source>
        <dbReference type="ARBA" id="ARBA00022912"/>
    </source>
</evidence>
<keyword evidence="4" id="KW-0378">Hydrolase</keyword>
<protein>
    <submittedName>
        <fullName evidence="14">Uncharacterized protein</fullName>
    </submittedName>
</protein>
<dbReference type="PROSITE" id="PS50054">
    <property type="entry name" value="TYR_PHOSPHATASE_DUAL"/>
    <property type="match status" value="1"/>
</dbReference>
<dbReference type="SMART" id="SM00195">
    <property type="entry name" value="DSPc"/>
    <property type="match status" value="1"/>
</dbReference>
<dbReference type="FunFam" id="3.90.190.10:FF:000060">
    <property type="entry name" value="Phosphatidylglycerophosphatase and protein-tyrosine phosphatase 1"/>
    <property type="match status" value="1"/>
</dbReference>
<dbReference type="InterPro" id="IPR016130">
    <property type="entry name" value="Tyr_Pase_AS"/>
</dbReference>
<dbReference type="InterPro" id="IPR044596">
    <property type="entry name" value="PTPMT1-like"/>
</dbReference>
<evidence type="ECO:0000256" key="11">
    <source>
        <dbReference type="SAM" id="MobiDB-lite"/>
    </source>
</evidence>
<dbReference type="EMBL" id="SJPM01000002">
    <property type="protein sequence ID" value="TWU01851.1"/>
    <property type="molecule type" value="Genomic_DNA"/>
</dbReference>
<name>A0A5C6AQV3_9BACT</name>
<keyword evidence="15" id="KW-1185">Reference proteome</keyword>
<evidence type="ECO:0000256" key="10">
    <source>
        <dbReference type="ARBA" id="ARBA00025707"/>
    </source>
</evidence>
<dbReference type="InterPro" id="IPR000340">
    <property type="entry name" value="Dual-sp_phosphatase_cat-dom"/>
</dbReference>
<dbReference type="InterPro" id="IPR020422">
    <property type="entry name" value="TYR_PHOSPHATASE_DUAL_dom"/>
</dbReference>
<dbReference type="InterPro" id="IPR000387">
    <property type="entry name" value="Tyr_Pase_dom"/>
</dbReference>
<evidence type="ECO:0000256" key="1">
    <source>
        <dbReference type="ARBA" id="ARBA00004370"/>
    </source>
</evidence>
<dbReference type="GO" id="GO:0005737">
    <property type="term" value="C:cytoplasm"/>
    <property type="evidence" value="ECO:0007669"/>
    <property type="project" value="UniProtKB-ARBA"/>
</dbReference>
<dbReference type="Proteomes" id="UP000316213">
    <property type="component" value="Unassembled WGS sequence"/>
</dbReference>
<dbReference type="Pfam" id="PF00782">
    <property type="entry name" value="DSPc"/>
    <property type="match status" value="1"/>
</dbReference>
<dbReference type="GO" id="GO:0016020">
    <property type="term" value="C:membrane"/>
    <property type="evidence" value="ECO:0007669"/>
    <property type="project" value="UniProtKB-SubCell"/>
</dbReference>
<sequence length="199" mass="22689">MSLPNRGMSDDEPPKLGLPAPPPPRFWDRVYASSVFYPTLGWNVLLGRILKIRNWYDGIDEFVIVGARPFRRDVMGLSQIGVKAVVNTCEEYAGPVIEYDQYGIEQLHIPTTDFTHPSLENLQMGVQFVQEHVERQELVYIHCKAGRARSATVALCWLIAHRGMTPEEAQTLLLQKRPHVNPRLTDRPVVQAFLRSLNE</sequence>
<dbReference type="PROSITE" id="PS50056">
    <property type="entry name" value="TYR_PHOSPHATASE_2"/>
    <property type="match status" value="1"/>
</dbReference>
<dbReference type="Gene3D" id="3.90.190.10">
    <property type="entry name" value="Protein tyrosine phosphatase superfamily"/>
    <property type="match status" value="1"/>
</dbReference>
<evidence type="ECO:0000256" key="3">
    <source>
        <dbReference type="ARBA" id="ARBA00022516"/>
    </source>
</evidence>
<evidence type="ECO:0000313" key="15">
    <source>
        <dbReference type="Proteomes" id="UP000316213"/>
    </source>
</evidence>
<reference evidence="14 15" key="1">
    <citation type="submission" date="2019-02" db="EMBL/GenBank/DDBJ databases">
        <title>Deep-cultivation of Planctomycetes and their phenomic and genomic characterization uncovers novel biology.</title>
        <authorList>
            <person name="Wiegand S."/>
            <person name="Jogler M."/>
            <person name="Boedeker C."/>
            <person name="Pinto D."/>
            <person name="Vollmers J."/>
            <person name="Rivas-Marin E."/>
            <person name="Kohn T."/>
            <person name="Peeters S.H."/>
            <person name="Heuer A."/>
            <person name="Rast P."/>
            <person name="Oberbeckmann S."/>
            <person name="Bunk B."/>
            <person name="Jeske O."/>
            <person name="Meyerdierks A."/>
            <person name="Storesund J.E."/>
            <person name="Kallscheuer N."/>
            <person name="Luecker S."/>
            <person name="Lage O.M."/>
            <person name="Pohl T."/>
            <person name="Merkel B.J."/>
            <person name="Hornburger P."/>
            <person name="Mueller R.-W."/>
            <person name="Bruemmer F."/>
            <person name="Labrenz M."/>
            <person name="Spormann A.M."/>
            <person name="Op Den Camp H."/>
            <person name="Overmann J."/>
            <person name="Amann R."/>
            <person name="Jetten M.S.M."/>
            <person name="Mascher T."/>
            <person name="Medema M.H."/>
            <person name="Devos D.P."/>
            <person name="Kaster A.-K."/>
            <person name="Ovreas L."/>
            <person name="Rohde M."/>
            <person name="Galperin M.Y."/>
            <person name="Jogler C."/>
        </authorList>
    </citation>
    <scope>NUCLEOTIDE SEQUENCE [LARGE SCALE GENOMIC DNA]</scope>
    <source>
        <strain evidence="14 15">Pla100</strain>
    </source>
</reference>
<evidence type="ECO:0000259" key="13">
    <source>
        <dbReference type="PROSITE" id="PS50056"/>
    </source>
</evidence>
<dbReference type="GO" id="GO:0004721">
    <property type="term" value="F:phosphoprotein phosphatase activity"/>
    <property type="evidence" value="ECO:0007669"/>
    <property type="project" value="UniProtKB-KW"/>
</dbReference>
<comment type="pathway">
    <text evidence="2">Lipid metabolism.</text>
</comment>
<feature type="region of interest" description="Disordered" evidence="11">
    <location>
        <begin position="1"/>
        <end position="20"/>
    </location>
</feature>
<evidence type="ECO:0000256" key="8">
    <source>
        <dbReference type="ARBA" id="ARBA00023209"/>
    </source>
</evidence>
<keyword evidence="9" id="KW-1208">Phospholipid metabolism</keyword>
<dbReference type="PROSITE" id="PS00383">
    <property type="entry name" value="TYR_PHOSPHATASE_1"/>
    <property type="match status" value="1"/>
</dbReference>
<accession>A0A5C6AQV3</accession>
<comment type="subcellular location">
    <subcellularLocation>
        <location evidence="1">Membrane</location>
    </subcellularLocation>
</comment>
<evidence type="ECO:0000256" key="7">
    <source>
        <dbReference type="ARBA" id="ARBA00023136"/>
    </source>
</evidence>
<dbReference type="AlphaFoldDB" id="A0A5C6AQV3"/>
<evidence type="ECO:0000259" key="12">
    <source>
        <dbReference type="PROSITE" id="PS50054"/>
    </source>
</evidence>
<comment type="pathway">
    <text evidence="10">Phospholipid metabolism.</text>
</comment>
<evidence type="ECO:0000256" key="4">
    <source>
        <dbReference type="ARBA" id="ARBA00022801"/>
    </source>
</evidence>
<dbReference type="CDD" id="cd14524">
    <property type="entry name" value="PTPMT1"/>
    <property type="match status" value="1"/>
</dbReference>
<dbReference type="PANTHER" id="PTHR46274:SF6">
    <property type="entry name" value="TYR_PHOSPHATASE_2 DOMAIN-CONTAINING PROTEIN"/>
    <property type="match status" value="1"/>
</dbReference>
<evidence type="ECO:0000256" key="9">
    <source>
        <dbReference type="ARBA" id="ARBA00023264"/>
    </source>
</evidence>
<proteinExistence type="predicted"/>
<feature type="domain" description="Tyrosine-protein phosphatase" evidence="12">
    <location>
        <begin position="55"/>
        <end position="199"/>
    </location>
</feature>
<dbReference type="RefSeq" id="WP_231602812.1">
    <property type="nucleotide sequence ID" value="NZ_SJPM01000002.1"/>
</dbReference>